<feature type="binding site" evidence="2">
    <location>
        <position position="85"/>
    </location>
    <ligand>
        <name>substrate</name>
    </ligand>
</feature>
<evidence type="ECO:0000313" key="4">
    <source>
        <dbReference type="EMBL" id="NKY33570.1"/>
    </source>
</evidence>
<dbReference type="SMART" id="SM00855">
    <property type="entry name" value="PGAM"/>
    <property type="match status" value="1"/>
</dbReference>
<dbReference type="CDD" id="cd07067">
    <property type="entry name" value="HP_PGM_like"/>
    <property type="match status" value="1"/>
</dbReference>
<dbReference type="PANTHER" id="PTHR48100">
    <property type="entry name" value="BROAD-SPECIFICITY PHOSPHATASE YOR283W-RELATED"/>
    <property type="match status" value="1"/>
</dbReference>
<protein>
    <submittedName>
        <fullName evidence="4">Histidine phosphatase family protein</fullName>
    </submittedName>
</protein>
<name>A0A846XFS8_9NOCA</name>
<evidence type="ECO:0000256" key="1">
    <source>
        <dbReference type="PIRSR" id="PIRSR613078-1"/>
    </source>
</evidence>
<dbReference type="EMBL" id="JAAXOO010000002">
    <property type="protein sequence ID" value="NKY33570.1"/>
    <property type="molecule type" value="Genomic_DNA"/>
</dbReference>
<evidence type="ECO:0000313" key="5">
    <source>
        <dbReference type="Proteomes" id="UP000565715"/>
    </source>
</evidence>
<organism evidence="4 5">
    <name type="scientific">Nocardia speluncae</name>
    <dbReference type="NCBI Taxonomy" id="419477"/>
    <lineage>
        <taxon>Bacteria</taxon>
        <taxon>Bacillati</taxon>
        <taxon>Actinomycetota</taxon>
        <taxon>Actinomycetes</taxon>
        <taxon>Mycobacteriales</taxon>
        <taxon>Nocardiaceae</taxon>
        <taxon>Nocardia</taxon>
    </lineage>
</organism>
<proteinExistence type="predicted"/>
<feature type="signal peptide" evidence="3">
    <location>
        <begin position="1"/>
        <end position="21"/>
    </location>
</feature>
<dbReference type="InterPro" id="IPR013078">
    <property type="entry name" value="His_Pase_superF_clade-1"/>
</dbReference>
<keyword evidence="3" id="KW-0732">Signal</keyword>
<dbReference type="Gene3D" id="3.40.50.1240">
    <property type="entry name" value="Phosphoglycerate mutase-like"/>
    <property type="match status" value="1"/>
</dbReference>
<dbReference type="InterPro" id="IPR050275">
    <property type="entry name" value="PGM_Phosphatase"/>
</dbReference>
<accession>A0A846XFS8</accession>
<feature type="active site" description="Tele-phosphohistidine intermediate" evidence="1">
    <location>
        <position position="35"/>
    </location>
</feature>
<dbReference type="Proteomes" id="UP000565715">
    <property type="component" value="Unassembled WGS sequence"/>
</dbReference>
<evidence type="ECO:0000256" key="3">
    <source>
        <dbReference type="SAM" id="SignalP"/>
    </source>
</evidence>
<keyword evidence="5" id="KW-1185">Reference proteome</keyword>
<reference evidence="4 5" key="1">
    <citation type="submission" date="2020-04" db="EMBL/GenBank/DDBJ databases">
        <title>MicrobeNet Type strains.</title>
        <authorList>
            <person name="Nicholson A.C."/>
        </authorList>
    </citation>
    <scope>NUCLEOTIDE SEQUENCE [LARGE SCALE GENOMIC DNA]</scope>
    <source>
        <strain evidence="4 5">DSM 45078</strain>
    </source>
</reference>
<evidence type="ECO:0000256" key="2">
    <source>
        <dbReference type="PIRSR" id="PIRSR613078-2"/>
    </source>
</evidence>
<dbReference type="Pfam" id="PF00300">
    <property type="entry name" value="His_Phos_1"/>
    <property type="match status" value="1"/>
</dbReference>
<dbReference type="PANTHER" id="PTHR48100:SF58">
    <property type="entry name" value="PE-PGRS FAMILY PROTEIN PE_PGRS11"/>
    <property type="match status" value="1"/>
</dbReference>
<feature type="chain" id="PRO_5032324271" evidence="3">
    <location>
        <begin position="22"/>
        <end position="228"/>
    </location>
</feature>
<gene>
    <name evidence="4" type="ORF">HGA13_10855</name>
</gene>
<dbReference type="GO" id="GO:0005737">
    <property type="term" value="C:cytoplasm"/>
    <property type="evidence" value="ECO:0007669"/>
    <property type="project" value="TreeGrafter"/>
</dbReference>
<feature type="active site" description="Proton donor/acceptor" evidence="1">
    <location>
        <position position="109"/>
    </location>
</feature>
<comment type="caution">
    <text evidence="4">The sequence shown here is derived from an EMBL/GenBank/DDBJ whole genome shotgun (WGS) entry which is preliminary data.</text>
</comment>
<dbReference type="SUPFAM" id="SSF53254">
    <property type="entry name" value="Phosphoglycerate mutase-like"/>
    <property type="match status" value="1"/>
</dbReference>
<dbReference type="InterPro" id="IPR029033">
    <property type="entry name" value="His_PPase_superfam"/>
</dbReference>
<sequence length="228" mass="24371">MIAAIIAAMAILAAGSGSALAAPHTGEMFVTFIRHGESAGNASGLIDTSTPGPELTDKGRAEADAVAGHLADCTFDAIYASKMVRTQQTAKPTSDQCRRPVTVEPGIHEIEAGIYEGRPEHEAGRGYFEAPLQWIQGNLDARIPGSINGHEFKKRMDDSIQDIQNRGSKRPMIFSHGGAIMIWTLLSVADPDLSKLQNDPLQNTGRVVVKGTPEKGWRLVSWDGTPAG</sequence>
<dbReference type="AlphaFoldDB" id="A0A846XFS8"/>
<feature type="binding site" evidence="2">
    <location>
        <begin position="34"/>
        <end position="41"/>
    </location>
    <ligand>
        <name>substrate</name>
    </ligand>
</feature>
<dbReference type="GO" id="GO:0016791">
    <property type="term" value="F:phosphatase activity"/>
    <property type="evidence" value="ECO:0007669"/>
    <property type="project" value="TreeGrafter"/>
</dbReference>